<feature type="transmembrane region" description="Helical" evidence="2">
    <location>
        <begin position="12"/>
        <end position="33"/>
    </location>
</feature>
<dbReference type="RefSeq" id="WP_264555449.1">
    <property type="nucleotide sequence ID" value="NZ_CP109979.1"/>
</dbReference>
<evidence type="ECO:0000313" key="3">
    <source>
        <dbReference type="EMBL" id="MFC7191811.1"/>
    </source>
</evidence>
<evidence type="ECO:0000256" key="2">
    <source>
        <dbReference type="SAM" id="Phobius"/>
    </source>
</evidence>
<evidence type="ECO:0000256" key="1">
    <source>
        <dbReference type="SAM" id="MobiDB-lite"/>
    </source>
</evidence>
<feature type="transmembrane region" description="Helical" evidence="2">
    <location>
        <begin position="66"/>
        <end position="88"/>
    </location>
</feature>
<feature type="region of interest" description="Disordered" evidence="1">
    <location>
        <begin position="90"/>
        <end position="131"/>
    </location>
</feature>
<dbReference type="GeneID" id="76201595"/>
<dbReference type="Gene3D" id="1.20.120.1200">
    <property type="entry name" value="NADH-ubiquinone/plastoquinone oxidoreductase chain 6, subunit NuoJ"/>
    <property type="match status" value="1"/>
</dbReference>
<dbReference type="InterPro" id="IPR042106">
    <property type="entry name" value="Nuo/plastoQ_OxRdtase_6_NuoJ"/>
</dbReference>
<dbReference type="EMBL" id="JBHTAX010000001">
    <property type="protein sequence ID" value="MFC7191811.1"/>
    <property type="molecule type" value="Genomic_DNA"/>
</dbReference>
<comment type="caution">
    <text evidence="3">The sequence shown here is derived from an EMBL/GenBank/DDBJ whole genome shotgun (WGS) entry which is preliminary data.</text>
</comment>
<reference evidence="3 4" key="1">
    <citation type="journal article" date="2019" name="Int. J. Syst. Evol. Microbiol.">
        <title>The Global Catalogue of Microorganisms (GCM) 10K type strain sequencing project: providing services to taxonomists for standard genome sequencing and annotation.</title>
        <authorList>
            <consortium name="The Broad Institute Genomics Platform"/>
            <consortium name="The Broad Institute Genome Sequencing Center for Infectious Disease"/>
            <person name="Wu L."/>
            <person name="Ma J."/>
        </authorList>
    </citation>
    <scope>NUCLEOTIDE SEQUENCE [LARGE SCALE GENOMIC DNA]</scope>
    <source>
        <strain evidence="3 4">RDMS1</strain>
    </source>
</reference>
<feature type="compositionally biased region" description="Basic and acidic residues" evidence="1">
    <location>
        <begin position="113"/>
        <end position="131"/>
    </location>
</feature>
<proteinExistence type="predicted"/>
<keyword evidence="2" id="KW-0812">Transmembrane</keyword>
<protein>
    <submittedName>
        <fullName evidence="3">Proton-conducting membrane transporter</fullName>
    </submittedName>
</protein>
<dbReference type="AlphaFoldDB" id="A0ABD5YRA3"/>
<name>A0ABD5YRA3_9EURY</name>
<organism evidence="3 4">
    <name type="scientific">Halocatena marina</name>
    <dbReference type="NCBI Taxonomy" id="2934937"/>
    <lineage>
        <taxon>Archaea</taxon>
        <taxon>Methanobacteriati</taxon>
        <taxon>Methanobacteriota</taxon>
        <taxon>Stenosarchaea group</taxon>
        <taxon>Halobacteria</taxon>
        <taxon>Halobacteriales</taxon>
        <taxon>Natronomonadaceae</taxon>
        <taxon>Halocatena</taxon>
    </lineage>
</organism>
<gene>
    <name evidence="3" type="ORF">ACFQL7_19840</name>
</gene>
<keyword evidence="2" id="KW-0472">Membrane</keyword>
<keyword evidence="4" id="KW-1185">Reference proteome</keyword>
<keyword evidence="2" id="KW-1133">Transmembrane helix</keyword>
<dbReference type="Proteomes" id="UP001596417">
    <property type="component" value="Unassembled WGS sequence"/>
</dbReference>
<evidence type="ECO:0000313" key="4">
    <source>
        <dbReference type="Proteomes" id="UP001596417"/>
    </source>
</evidence>
<sequence length="131" mass="13707">MTTRPRLKLGRHLIPGMAAVALFVVMAAAFLSAEFPAPQGFGEGSITASIGYAMFDLEGPIPSENFLVTFEIIDVVLVAALAAAVMLARRESGKGPLSGPESESESNDGLTDMDVRTDGGDGTDAHTEDDH</sequence>
<accession>A0ABD5YRA3</accession>